<keyword evidence="3" id="KW-1185">Reference proteome</keyword>
<organism evidence="2 3">
    <name type="scientific">Aureliella helgolandensis</name>
    <dbReference type="NCBI Taxonomy" id="2527968"/>
    <lineage>
        <taxon>Bacteria</taxon>
        <taxon>Pseudomonadati</taxon>
        <taxon>Planctomycetota</taxon>
        <taxon>Planctomycetia</taxon>
        <taxon>Pirellulales</taxon>
        <taxon>Pirellulaceae</taxon>
        <taxon>Aureliella</taxon>
    </lineage>
</organism>
<dbReference type="KEGG" id="ahel:Q31a_25370"/>
<evidence type="ECO:0000313" key="2">
    <source>
        <dbReference type="EMBL" id="QDV24222.1"/>
    </source>
</evidence>
<dbReference type="Gene3D" id="1.20.1290.10">
    <property type="entry name" value="AhpD-like"/>
    <property type="match status" value="1"/>
</dbReference>
<dbReference type="PANTHER" id="PTHR34846">
    <property type="entry name" value="4-CARBOXYMUCONOLACTONE DECARBOXYLASE FAMILY PROTEIN (AFU_ORTHOLOGUE AFUA_6G11590)"/>
    <property type="match status" value="1"/>
</dbReference>
<sequence length="154" mass="17539">MTAHLISKPRTSEAYCAMVVLELYLANCSIESSLRELIRLRVSQINGCANCIDMHWKDARAAGESEQRLYGLSAWQECPFYSERERMALNLAEHLTHLTDDGARESIHNQAREQFENQELDDLIWVIAAINAWNRYSIGSRKVPGDYHPGATTI</sequence>
<dbReference type="Proteomes" id="UP000318017">
    <property type="component" value="Chromosome"/>
</dbReference>
<dbReference type="RefSeq" id="WP_145077698.1">
    <property type="nucleotide sequence ID" value="NZ_CP036298.1"/>
</dbReference>
<feature type="domain" description="Carboxymuconolactone decarboxylase-like" evidence="1">
    <location>
        <begin position="22"/>
        <end position="93"/>
    </location>
</feature>
<gene>
    <name evidence="2" type="ORF">Q31a_25370</name>
</gene>
<accession>A0A518G6L0</accession>
<dbReference type="AlphaFoldDB" id="A0A518G6L0"/>
<dbReference type="InterPro" id="IPR003779">
    <property type="entry name" value="CMD-like"/>
</dbReference>
<evidence type="ECO:0000259" key="1">
    <source>
        <dbReference type="Pfam" id="PF02627"/>
    </source>
</evidence>
<dbReference type="SUPFAM" id="SSF69118">
    <property type="entry name" value="AhpD-like"/>
    <property type="match status" value="1"/>
</dbReference>
<dbReference type="Pfam" id="PF02627">
    <property type="entry name" value="CMD"/>
    <property type="match status" value="1"/>
</dbReference>
<dbReference type="PANTHER" id="PTHR34846:SF10">
    <property type="entry name" value="CYTOPLASMIC PROTEIN"/>
    <property type="match status" value="1"/>
</dbReference>
<dbReference type="EMBL" id="CP036298">
    <property type="protein sequence ID" value="QDV24222.1"/>
    <property type="molecule type" value="Genomic_DNA"/>
</dbReference>
<evidence type="ECO:0000313" key="3">
    <source>
        <dbReference type="Proteomes" id="UP000318017"/>
    </source>
</evidence>
<protein>
    <submittedName>
        <fullName evidence="2">Carboxymuconolactone decarboxylase family protein</fullName>
    </submittedName>
</protein>
<dbReference type="InterPro" id="IPR004675">
    <property type="entry name" value="AhpD_core"/>
</dbReference>
<dbReference type="InterPro" id="IPR029032">
    <property type="entry name" value="AhpD-like"/>
</dbReference>
<reference evidence="2 3" key="1">
    <citation type="submission" date="2019-02" db="EMBL/GenBank/DDBJ databases">
        <title>Deep-cultivation of Planctomycetes and their phenomic and genomic characterization uncovers novel biology.</title>
        <authorList>
            <person name="Wiegand S."/>
            <person name="Jogler M."/>
            <person name="Boedeker C."/>
            <person name="Pinto D."/>
            <person name="Vollmers J."/>
            <person name="Rivas-Marin E."/>
            <person name="Kohn T."/>
            <person name="Peeters S.H."/>
            <person name="Heuer A."/>
            <person name="Rast P."/>
            <person name="Oberbeckmann S."/>
            <person name="Bunk B."/>
            <person name="Jeske O."/>
            <person name="Meyerdierks A."/>
            <person name="Storesund J.E."/>
            <person name="Kallscheuer N."/>
            <person name="Luecker S."/>
            <person name="Lage O.M."/>
            <person name="Pohl T."/>
            <person name="Merkel B.J."/>
            <person name="Hornburger P."/>
            <person name="Mueller R.-W."/>
            <person name="Bruemmer F."/>
            <person name="Labrenz M."/>
            <person name="Spormann A.M."/>
            <person name="Op den Camp H."/>
            <person name="Overmann J."/>
            <person name="Amann R."/>
            <person name="Jetten M.S.M."/>
            <person name="Mascher T."/>
            <person name="Medema M.H."/>
            <person name="Devos D.P."/>
            <person name="Kaster A.-K."/>
            <person name="Ovreas L."/>
            <person name="Rohde M."/>
            <person name="Galperin M.Y."/>
            <person name="Jogler C."/>
        </authorList>
    </citation>
    <scope>NUCLEOTIDE SEQUENCE [LARGE SCALE GENOMIC DNA]</scope>
    <source>
        <strain evidence="2 3">Q31a</strain>
    </source>
</reference>
<dbReference type="OrthoDB" id="9801997at2"/>
<proteinExistence type="predicted"/>
<dbReference type="NCBIfam" id="TIGR00778">
    <property type="entry name" value="ahpD_dom"/>
    <property type="match status" value="1"/>
</dbReference>
<dbReference type="GO" id="GO:0051920">
    <property type="term" value="F:peroxiredoxin activity"/>
    <property type="evidence" value="ECO:0007669"/>
    <property type="project" value="InterPro"/>
</dbReference>
<name>A0A518G6L0_9BACT</name>